<name>A0ABS2XRV6_POLSP</name>
<gene>
    <name evidence="2" type="primary">Kcnip3_1</name>
    <name evidence="2" type="ORF">GTO93_0011008</name>
</gene>
<evidence type="ECO:0000313" key="3">
    <source>
        <dbReference type="Proteomes" id="UP001166093"/>
    </source>
</evidence>
<dbReference type="EMBL" id="JAAWVQ010062264">
    <property type="protein sequence ID" value="MBN3276726.1"/>
    <property type="molecule type" value="Genomic_DNA"/>
</dbReference>
<evidence type="ECO:0000256" key="1">
    <source>
        <dbReference type="SAM" id="MobiDB-lite"/>
    </source>
</evidence>
<feature type="non-terminal residue" evidence="2">
    <location>
        <position position="179"/>
    </location>
</feature>
<organism evidence="2 3">
    <name type="scientific">Polyodon spathula</name>
    <name type="common">North American paddlefish</name>
    <name type="synonym">Squalus spathula</name>
    <dbReference type="NCBI Taxonomy" id="7913"/>
    <lineage>
        <taxon>Eukaryota</taxon>
        <taxon>Metazoa</taxon>
        <taxon>Chordata</taxon>
        <taxon>Craniata</taxon>
        <taxon>Vertebrata</taxon>
        <taxon>Euteleostomi</taxon>
        <taxon>Actinopterygii</taxon>
        <taxon>Chondrostei</taxon>
        <taxon>Acipenseriformes</taxon>
        <taxon>Polyodontidae</taxon>
        <taxon>Polyodon</taxon>
    </lineage>
</organism>
<keyword evidence="3" id="KW-1185">Reference proteome</keyword>
<evidence type="ECO:0000313" key="2">
    <source>
        <dbReference type="EMBL" id="MBN3276726.1"/>
    </source>
</evidence>
<proteinExistence type="predicted"/>
<reference evidence="2" key="1">
    <citation type="journal article" date="2021" name="Cell">
        <title>Tracing the genetic footprints of vertebrate landing in non-teleost ray-finned fishes.</title>
        <authorList>
            <person name="Bi X."/>
            <person name="Wang K."/>
            <person name="Yang L."/>
            <person name="Pan H."/>
            <person name="Jiang H."/>
            <person name="Wei Q."/>
            <person name="Fang M."/>
            <person name="Yu H."/>
            <person name="Zhu C."/>
            <person name="Cai Y."/>
            <person name="He Y."/>
            <person name="Gan X."/>
            <person name="Zeng H."/>
            <person name="Yu D."/>
            <person name="Zhu Y."/>
            <person name="Jiang H."/>
            <person name="Qiu Q."/>
            <person name="Yang H."/>
            <person name="Zhang Y.E."/>
            <person name="Wang W."/>
            <person name="Zhu M."/>
            <person name="He S."/>
            <person name="Zhang G."/>
        </authorList>
    </citation>
    <scope>NUCLEOTIDE SEQUENCE</scope>
    <source>
        <strain evidence="2">Pddl_001</strain>
    </source>
</reference>
<feature type="region of interest" description="Disordered" evidence="1">
    <location>
        <begin position="72"/>
        <end position="111"/>
    </location>
</feature>
<dbReference type="Proteomes" id="UP001166093">
    <property type="component" value="Unassembled WGS sequence"/>
</dbReference>
<feature type="compositionally biased region" description="Basic and acidic residues" evidence="1">
    <location>
        <begin position="76"/>
        <end position="87"/>
    </location>
</feature>
<protein>
    <submittedName>
        <fullName evidence="2">CSEN protein</fullName>
    </submittedName>
</protein>
<accession>A0ABS2XRV6</accession>
<feature type="non-terminal residue" evidence="2">
    <location>
        <position position="1"/>
    </location>
</feature>
<comment type="caution">
    <text evidence="2">The sequence shown here is derived from an EMBL/GenBank/DDBJ whole genome shotgun (WGS) entry which is preliminary data.</text>
</comment>
<sequence length="179" mass="19617">MATDPRRRKENDCPSQPSCLSIHIGFMCQPRTLPPYPRLANSVFNDVRLDLKRFAAVLSECCLAPSLHSNALPEQPHTEADNGKEVDGSLLGDANGVEPSPGGQKDGVKWQKPRLSRKALMKCCLIKWIIDSTASQGPGRGRCEEKGGGWRNADVSRRSVGAEVFIRGLLTLGIAFKKY</sequence>